<reference evidence="1" key="1">
    <citation type="submission" date="2019-05" db="EMBL/GenBank/DDBJ databases">
        <title>Methanoculleus sp. FWC-SCC1, a methanogenic archaeon isolated from deep marine cold seep.</title>
        <authorList>
            <person name="Chen Y.-W."/>
            <person name="Chen S.-C."/>
            <person name="Teng N.-H."/>
            <person name="Lai M.-C."/>
        </authorList>
    </citation>
    <scope>NUCLEOTIDE SEQUENCE</scope>
    <source>
        <strain evidence="1">FWC-SCC1</strain>
    </source>
</reference>
<comment type="caution">
    <text evidence="1">The sequence shown here is derived from an EMBL/GenBank/DDBJ whole genome shotgun (WGS) entry which is preliminary data.</text>
</comment>
<organism evidence="1 2">
    <name type="scientific">Methanoculleus frigidifontis</name>
    <dbReference type="NCBI Taxonomy" id="2584085"/>
    <lineage>
        <taxon>Archaea</taxon>
        <taxon>Methanobacteriati</taxon>
        <taxon>Methanobacteriota</taxon>
        <taxon>Stenosarchaea group</taxon>
        <taxon>Methanomicrobia</taxon>
        <taxon>Methanomicrobiales</taxon>
        <taxon>Methanomicrobiaceae</taxon>
        <taxon>Methanoculleus</taxon>
    </lineage>
</organism>
<evidence type="ECO:0008006" key="3">
    <source>
        <dbReference type="Google" id="ProtNLM"/>
    </source>
</evidence>
<evidence type="ECO:0000313" key="1">
    <source>
        <dbReference type="EMBL" id="MDN7023605.1"/>
    </source>
</evidence>
<gene>
    <name evidence="1" type="ORF">FGU65_01605</name>
</gene>
<accession>A0ABT8M6P7</accession>
<dbReference type="EMBL" id="VCYH01000001">
    <property type="protein sequence ID" value="MDN7023605.1"/>
    <property type="molecule type" value="Genomic_DNA"/>
</dbReference>
<dbReference type="Proteomes" id="UP001168338">
    <property type="component" value="Unassembled WGS sequence"/>
</dbReference>
<keyword evidence="2" id="KW-1185">Reference proteome</keyword>
<evidence type="ECO:0000313" key="2">
    <source>
        <dbReference type="Proteomes" id="UP001168338"/>
    </source>
</evidence>
<dbReference type="RefSeq" id="WP_301662648.1">
    <property type="nucleotide sequence ID" value="NZ_VCYH01000001.1"/>
</dbReference>
<proteinExistence type="predicted"/>
<sequence>MSLLILECTPEEDNYREGLILEEFLGITDPKLTEFVEIRDDQDLLDVLEDERYLEDFEIIHLSGHGVVEDDIGAFLLPDGEEMYPEDFPEFCFAGKTVSLSACQLGRVQAFCDPLADQTDVKNIIAPQREVEFIDAAVWFVNFYYFLLMHRTRVTTAFDKTQDHLEGKVHGAFRLWQYE</sequence>
<name>A0ABT8M6P7_9EURY</name>
<protein>
    <recommendedName>
        <fullName evidence="3">CHAT domain-containing protein</fullName>
    </recommendedName>
</protein>